<dbReference type="Proteomes" id="UP000818029">
    <property type="component" value="Chromosome D12"/>
</dbReference>
<dbReference type="Pfam" id="PF14244">
    <property type="entry name" value="Retrotran_gag_3"/>
    <property type="match status" value="1"/>
</dbReference>
<feature type="domain" description="Retrotransposon Copia-like N-terminal" evidence="1">
    <location>
        <begin position="17"/>
        <end position="63"/>
    </location>
</feature>
<keyword evidence="2" id="KW-1185">Reference proteome</keyword>
<dbReference type="PANTHER" id="PTHR37610:SF78">
    <property type="entry name" value="GAG-POLYPEPTIDE OF LTR COPIA-TYPE-RELATED"/>
    <property type="match status" value="1"/>
</dbReference>
<gene>
    <name evidence="3" type="primary">LOC107946525</name>
</gene>
<dbReference type="AlphaFoldDB" id="A0A1U8NBJ8"/>
<protein>
    <recommendedName>
        <fullName evidence="1">Retrotransposon Copia-like N-terminal domain-containing protein</fullName>
    </recommendedName>
</protein>
<dbReference type="OrthoDB" id="1002462at2759"/>
<dbReference type="GeneID" id="107946525"/>
<evidence type="ECO:0000259" key="1">
    <source>
        <dbReference type="Pfam" id="PF14244"/>
    </source>
</evidence>
<sequence>MNPSESVIDFNHPCYLHPSDTLGTLLVAHQLLGVENYNVWSQTMRIALLAKNKLGFMDGTCSKDMIPEEMGHQWERCNAIVLSWILNTINKELSAGIVFASSAATVWTDLSERFKKVDGSRIYFLHREITTYSQGIVSISAYFTKLRLLWDEYEALVPPSSCGCVQSRQNGTHIAQRHLFQFLMGLNESYSTVRSQILLMSPLPSVNHAYSMIMQEESHRKHSSSNIGDDLVPFSLIQMVQKKRFTGICDHCKVKRHKRETCYKLIGYPVDFKFTKNKVNSNSASAVNSVYTPDSACSNEVMDSRGSRSQAPVFTQEQYNQILHLLNKEPAVIEAATSIAGSLQWKDEGDW</sequence>
<name>A0A1U8NBJ8_GOSHI</name>
<dbReference type="InterPro" id="IPR029472">
    <property type="entry name" value="Copia-like_N"/>
</dbReference>
<dbReference type="RefSeq" id="XP_016736396.1">
    <property type="nucleotide sequence ID" value="XM_016880907.2"/>
</dbReference>
<reference evidence="2" key="1">
    <citation type="journal article" date="2020" name="Nat. Genet.">
        <title>Genomic diversifications of five Gossypium allopolyploid species and their impact on cotton improvement.</title>
        <authorList>
            <person name="Chen Z.J."/>
            <person name="Sreedasyam A."/>
            <person name="Ando A."/>
            <person name="Song Q."/>
            <person name="De Santiago L.M."/>
            <person name="Hulse-Kemp A.M."/>
            <person name="Ding M."/>
            <person name="Ye W."/>
            <person name="Kirkbride R.C."/>
            <person name="Jenkins J."/>
            <person name="Plott C."/>
            <person name="Lovell J."/>
            <person name="Lin Y.M."/>
            <person name="Vaughn R."/>
            <person name="Liu B."/>
            <person name="Simpson S."/>
            <person name="Scheffler B.E."/>
            <person name="Wen L."/>
            <person name="Saski C.A."/>
            <person name="Grover C.E."/>
            <person name="Hu G."/>
            <person name="Conover J.L."/>
            <person name="Carlson J.W."/>
            <person name="Shu S."/>
            <person name="Boston L.B."/>
            <person name="Williams M."/>
            <person name="Peterson D.G."/>
            <person name="McGee K."/>
            <person name="Jones D.C."/>
            <person name="Wendel J.F."/>
            <person name="Stelly D.M."/>
            <person name="Grimwood J."/>
            <person name="Schmutz J."/>
        </authorList>
    </citation>
    <scope>NUCLEOTIDE SEQUENCE [LARGE SCALE GENOMIC DNA]</scope>
    <source>
        <strain evidence="2">cv. TM-1</strain>
    </source>
</reference>
<dbReference type="KEGG" id="ghi:107946525"/>
<accession>A0A1U8NBJ8</accession>
<proteinExistence type="predicted"/>
<organism evidence="2 3">
    <name type="scientific">Gossypium hirsutum</name>
    <name type="common">Upland cotton</name>
    <name type="synonym">Gossypium mexicanum</name>
    <dbReference type="NCBI Taxonomy" id="3635"/>
    <lineage>
        <taxon>Eukaryota</taxon>
        <taxon>Viridiplantae</taxon>
        <taxon>Streptophyta</taxon>
        <taxon>Embryophyta</taxon>
        <taxon>Tracheophyta</taxon>
        <taxon>Spermatophyta</taxon>
        <taxon>Magnoliopsida</taxon>
        <taxon>eudicotyledons</taxon>
        <taxon>Gunneridae</taxon>
        <taxon>Pentapetalae</taxon>
        <taxon>rosids</taxon>
        <taxon>malvids</taxon>
        <taxon>Malvales</taxon>
        <taxon>Malvaceae</taxon>
        <taxon>Malvoideae</taxon>
        <taxon>Gossypium</taxon>
    </lineage>
</organism>
<reference evidence="3" key="2">
    <citation type="submission" date="2025-08" db="UniProtKB">
        <authorList>
            <consortium name="RefSeq"/>
        </authorList>
    </citation>
    <scope>IDENTIFICATION</scope>
</reference>
<evidence type="ECO:0000313" key="3">
    <source>
        <dbReference type="RefSeq" id="XP_016736396.1"/>
    </source>
</evidence>
<evidence type="ECO:0000313" key="2">
    <source>
        <dbReference type="Proteomes" id="UP000818029"/>
    </source>
</evidence>
<dbReference type="PANTHER" id="PTHR37610">
    <property type="entry name" value="CCHC-TYPE DOMAIN-CONTAINING PROTEIN"/>
    <property type="match status" value="1"/>
</dbReference>